<name>A0AAV8VVH9_9CUCU</name>
<evidence type="ECO:0000256" key="6">
    <source>
        <dbReference type="SAM" id="Phobius"/>
    </source>
</evidence>
<dbReference type="Proteomes" id="UP001159042">
    <property type="component" value="Unassembled WGS sequence"/>
</dbReference>
<dbReference type="Pfam" id="PF01553">
    <property type="entry name" value="Acyltransferase"/>
    <property type="match status" value="1"/>
</dbReference>
<dbReference type="GO" id="GO:0006654">
    <property type="term" value="P:phosphatidic acid biosynthetic process"/>
    <property type="evidence" value="ECO:0007669"/>
    <property type="project" value="TreeGrafter"/>
</dbReference>
<dbReference type="GO" id="GO:0005783">
    <property type="term" value="C:endoplasmic reticulum"/>
    <property type="evidence" value="ECO:0007669"/>
    <property type="project" value="TreeGrafter"/>
</dbReference>
<evidence type="ECO:0000256" key="4">
    <source>
        <dbReference type="ARBA" id="ARBA00023315"/>
    </source>
</evidence>
<comment type="similarity">
    <text evidence="2 5">Belongs to the 1-acyl-sn-glycerol-3-phosphate acyltransferase family.</text>
</comment>
<evidence type="ECO:0000313" key="8">
    <source>
        <dbReference type="EMBL" id="KAJ8918029.1"/>
    </source>
</evidence>
<dbReference type="SUPFAM" id="SSF69593">
    <property type="entry name" value="Glycerol-3-phosphate (1)-acyltransferase"/>
    <property type="match status" value="1"/>
</dbReference>
<keyword evidence="4 5" id="KW-0012">Acyltransferase</keyword>
<reference evidence="8 9" key="1">
    <citation type="journal article" date="2023" name="Insect Mol. Biol.">
        <title>Genome sequencing provides insights into the evolution of gene families encoding plant cell wall-degrading enzymes in longhorned beetles.</title>
        <authorList>
            <person name="Shin N.R."/>
            <person name="Okamura Y."/>
            <person name="Kirsch R."/>
            <person name="Pauchet Y."/>
        </authorList>
    </citation>
    <scope>NUCLEOTIDE SEQUENCE [LARGE SCALE GENOMIC DNA]</scope>
    <source>
        <strain evidence="8">EAD_L_NR</strain>
    </source>
</reference>
<comment type="caution">
    <text evidence="8">The sequence shown here is derived from an EMBL/GenBank/DDBJ whole genome shotgun (WGS) entry which is preliminary data.</text>
</comment>
<evidence type="ECO:0000256" key="5">
    <source>
        <dbReference type="RuleBase" id="RU361267"/>
    </source>
</evidence>
<proteinExistence type="inferred from homology"/>
<dbReference type="AlphaFoldDB" id="A0AAV8VVH9"/>
<dbReference type="NCBIfam" id="TIGR00530">
    <property type="entry name" value="AGP_acyltrn"/>
    <property type="match status" value="1"/>
</dbReference>
<keyword evidence="6" id="KW-0812">Transmembrane</keyword>
<evidence type="ECO:0000256" key="2">
    <source>
        <dbReference type="ARBA" id="ARBA00008655"/>
    </source>
</evidence>
<dbReference type="EMBL" id="JANEYG010000028">
    <property type="protein sequence ID" value="KAJ8918029.1"/>
    <property type="molecule type" value="Genomic_DNA"/>
</dbReference>
<dbReference type="CDD" id="cd07989">
    <property type="entry name" value="LPLAT_AGPAT-like"/>
    <property type="match status" value="1"/>
</dbReference>
<dbReference type="InterPro" id="IPR004552">
    <property type="entry name" value="AGP_acyltrans"/>
</dbReference>
<evidence type="ECO:0000259" key="7">
    <source>
        <dbReference type="SMART" id="SM00563"/>
    </source>
</evidence>
<dbReference type="GO" id="GO:0003841">
    <property type="term" value="F:1-acylglycerol-3-phosphate O-acyltransferase activity"/>
    <property type="evidence" value="ECO:0007669"/>
    <property type="project" value="UniProtKB-UniRule"/>
</dbReference>
<keyword evidence="3 5" id="KW-0808">Transferase</keyword>
<sequence length="278" mass="32116">MTASYTEIVLASCILILPFLYESSHVFRYHLKFFLYYSIVMINSVILLPVFCFKPMNVRNLLLASTFCRHISSLIGIRWILRGKENLEKEQACIIVSNHQSSLDILGMFDIWHVMDKCTVIAKKELFYAWPFGLAAWLCGLIFIPRVQSDTAKDLMNRAVEKVQADKVKLWVFPEGTRRNDGKIHPFKKGAFHLAISRQLPIIPIVYSRYYFLDKSIKRFDHGKVIITALPQIETKGLTLDDMEALMQKVRDVMCTTFHETSKEVIDGLYPISSQRVT</sequence>
<comment type="catalytic activity">
    <reaction evidence="5">
        <text>a 1-acyl-sn-glycero-3-phosphate + an acyl-CoA = a 1,2-diacyl-sn-glycero-3-phosphate + CoA</text>
        <dbReference type="Rhea" id="RHEA:19709"/>
        <dbReference type="ChEBI" id="CHEBI:57287"/>
        <dbReference type="ChEBI" id="CHEBI:57970"/>
        <dbReference type="ChEBI" id="CHEBI:58342"/>
        <dbReference type="ChEBI" id="CHEBI:58608"/>
        <dbReference type="EC" id="2.3.1.51"/>
    </reaction>
</comment>
<comment type="domain">
    <text evidence="5">The HXXXXD motif is essential for acyltransferase activity and may constitute the binding site for the phosphate moiety of the glycerol-3-phosphate.</text>
</comment>
<keyword evidence="6" id="KW-1133">Transmembrane helix</keyword>
<keyword evidence="5" id="KW-0594">Phospholipid biosynthesis</keyword>
<evidence type="ECO:0000313" key="9">
    <source>
        <dbReference type="Proteomes" id="UP001159042"/>
    </source>
</evidence>
<feature type="transmembrane region" description="Helical" evidence="6">
    <location>
        <begin position="33"/>
        <end position="53"/>
    </location>
</feature>
<keyword evidence="9" id="KW-1185">Reference proteome</keyword>
<dbReference type="PANTHER" id="PTHR10434">
    <property type="entry name" value="1-ACYL-SN-GLYCEROL-3-PHOSPHATE ACYLTRANSFERASE"/>
    <property type="match status" value="1"/>
</dbReference>
<protein>
    <recommendedName>
        <fullName evidence="5">1-acyl-sn-glycerol-3-phosphate acyltransferase</fullName>
        <ecNumber evidence="5">2.3.1.51</ecNumber>
    </recommendedName>
</protein>
<comment type="pathway">
    <text evidence="1">Phospholipid metabolism; CDP-diacylglycerol biosynthesis; CDP-diacylglycerol from sn-glycerol 3-phosphate: step 2/3.</text>
</comment>
<dbReference type="EC" id="2.3.1.51" evidence="5"/>
<feature type="transmembrane region" description="Helical" evidence="6">
    <location>
        <begin position="126"/>
        <end position="144"/>
    </location>
</feature>
<evidence type="ECO:0000256" key="3">
    <source>
        <dbReference type="ARBA" id="ARBA00022679"/>
    </source>
</evidence>
<gene>
    <name evidence="8" type="ORF">NQ315_011485</name>
</gene>
<keyword evidence="5" id="KW-1208">Phospholipid metabolism</keyword>
<keyword evidence="5" id="KW-0443">Lipid metabolism</keyword>
<dbReference type="InterPro" id="IPR002123">
    <property type="entry name" value="Plipid/glycerol_acylTrfase"/>
</dbReference>
<organism evidence="8 9">
    <name type="scientific">Exocentrus adspersus</name>
    <dbReference type="NCBI Taxonomy" id="1586481"/>
    <lineage>
        <taxon>Eukaryota</taxon>
        <taxon>Metazoa</taxon>
        <taxon>Ecdysozoa</taxon>
        <taxon>Arthropoda</taxon>
        <taxon>Hexapoda</taxon>
        <taxon>Insecta</taxon>
        <taxon>Pterygota</taxon>
        <taxon>Neoptera</taxon>
        <taxon>Endopterygota</taxon>
        <taxon>Coleoptera</taxon>
        <taxon>Polyphaga</taxon>
        <taxon>Cucujiformia</taxon>
        <taxon>Chrysomeloidea</taxon>
        <taxon>Cerambycidae</taxon>
        <taxon>Lamiinae</taxon>
        <taxon>Acanthocinini</taxon>
        <taxon>Exocentrus</taxon>
    </lineage>
</organism>
<accession>A0AAV8VVH9</accession>
<dbReference type="GO" id="GO:0016020">
    <property type="term" value="C:membrane"/>
    <property type="evidence" value="ECO:0007669"/>
    <property type="project" value="InterPro"/>
</dbReference>
<keyword evidence="5" id="KW-0444">Lipid biosynthesis</keyword>
<keyword evidence="6" id="KW-0472">Membrane</keyword>
<dbReference type="SMART" id="SM00563">
    <property type="entry name" value="PlsC"/>
    <property type="match status" value="1"/>
</dbReference>
<feature type="transmembrane region" description="Helical" evidence="6">
    <location>
        <begin position="5"/>
        <end position="21"/>
    </location>
</feature>
<dbReference type="PANTHER" id="PTHR10434:SF11">
    <property type="entry name" value="1-ACYL-SN-GLYCEROL-3-PHOSPHATE ACYLTRANSFERASE"/>
    <property type="match status" value="1"/>
</dbReference>
<evidence type="ECO:0000256" key="1">
    <source>
        <dbReference type="ARBA" id="ARBA00004728"/>
    </source>
</evidence>
<feature type="domain" description="Phospholipid/glycerol acyltransferase" evidence="7">
    <location>
        <begin position="93"/>
        <end position="210"/>
    </location>
</feature>